<dbReference type="GO" id="GO:0032259">
    <property type="term" value="P:methylation"/>
    <property type="evidence" value="ECO:0007669"/>
    <property type="project" value="UniProtKB-KW"/>
</dbReference>
<keyword evidence="3" id="KW-0489">Methyltransferase</keyword>
<sequence length="468" mass="51876">MNADQREQVLDAARYLRSVRPLDPEELCEYVEGRPHPAVVRQVLRESAVDLRVREREDGTFTPVEEGPAEVGLETVRRFPSGHEARLEDLLVERYGTEWYAGESGDRLRATIRRVKEDYYRQHPVEYDAETALAYALYHLPDYYAVAQYALADLGRAGLLPRTLRVLDVGAGVGGPALGLLDLLAGEALVDYHAVEPSAAADVFERLVVGRENQRVTVHRETAEDFEIAETYDLVLFANVWSELDDPASVARRYAAGLADDGTLLGLAPADKNTAVGLREVERTLERESDLSVYGPEVRLWPGVTPSDRGWSFDVEPDLAVPEVQRRLDDAATDPDGDPGEFVNVDVQYASTVLRRDGARAVDVAPDAERFARMADAEDHVTDRIDLLAVKLSHDLGRGNPLFRIGDGSQSVDHYAVCTRESALNRDLLRADFGDLLVVENGLLLWNDDERAYNLVVDAETAVDAVPT</sequence>
<evidence type="ECO:0000259" key="2">
    <source>
        <dbReference type="Pfam" id="PF26487"/>
    </source>
</evidence>
<organism evidence="3 4">
    <name type="scientific">Halomarina ordinaria</name>
    <dbReference type="NCBI Taxonomy" id="3033939"/>
    <lineage>
        <taxon>Archaea</taxon>
        <taxon>Methanobacteriati</taxon>
        <taxon>Methanobacteriota</taxon>
        <taxon>Stenosarchaea group</taxon>
        <taxon>Halobacteria</taxon>
        <taxon>Halobacteriales</taxon>
        <taxon>Natronomonadaceae</taxon>
        <taxon>Halomarina</taxon>
    </lineage>
</organism>
<feature type="domain" description="DUF8157" evidence="1">
    <location>
        <begin position="6"/>
        <end position="57"/>
    </location>
</feature>
<proteinExistence type="predicted"/>
<feature type="domain" description="DUF8157" evidence="2">
    <location>
        <begin position="375"/>
        <end position="466"/>
    </location>
</feature>
<keyword evidence="4" id="KW-1185">Reference proteome</keyword>
<dbReference type="GO" id="GO:0008168">
    <property type="term" value="F:methyltransferase activity"/>
    <property type="evidence" value="ECO:0007669"/>
    <property type="project" value="UniProtKB-KW"/>
</dbReference>
<dbReference type="InterPro" id="IPR058470">
    <property type="entry name" value="DUF8157_N"/>
</dbReference>
<dbReference type="Pfam" id="PF26487">
    <property type="entry name" value="DUF8157_C"/>
    <property type="match status" value="1"/>
</dbReference>
<comment type="caution">
    <text evidence="3">The sequence shown here is derived from an EMBL/GenBank/DDBJ whole genome shotgun (WGS) entry which is preliminary data.</text>
</comment>
<name>A0ABD5U919_9EURY</name>
<dbReference type="RefSeq" id="WP_304447403.1">
    <property type="nucleotide sequence ID" value="NZ_JARRAH010000001.1"/>
</dbReference>
<dbReference type="Pfam" id="PF26486">
    <property type="entry name" value="DUF8157"/>
    <property type="match status" value="1"/>
</dbReference>
<dbReference type="Gene3D" id="3.40.50.150">
    <property type="entry name" value="Vaccinia Virus protein VP39"/>
    <property type="match status" value="1"/>
</dbReference>
<gene>
    <name evidence="3" type="ORF">ACFQHK_04195</name>
</gene>
<dbReference type="InterPro" id="IPR058959">
    <property type="entry name" value="DUF8157_C"/>
</dbReference>
<dbReference type="Proteomes" id="UP001596406">
    <property type="component" value="Unassembled WGS sequence"/>
</dbReference>
<evidence type="ECO:0000313" key="4">
    <source>
        <dbReference type="Proteomes" id="UP001596406"/>
    </source>
</evidence>
<evidence type="ECO:0000313" key="3">
    <source>
        <dbReference type="EMBL" id="MFC6835707.1"/>
    </source>
</evidence>
<evidence type="ECO:0000259" key="1">
    <source>
        <dbReference type="Pfam" id="PF26486"/>
    </source>
</evidence>
<dbReference type="EMBL" id="JBHSXM010000001">
    <property type="protein sequence ID" value="MFC6835707.1"/>
    <property type="molecule type" value="Genomic_DNA"/>
</dbReference>
<keyword evidence="3" id="KW-0808">Transferase</keyword>
<dbReference type="SUPFAM" id="SSF53335">
    <property type="entry name" value="S-adenosyl-L-methionine-dependent methyltransferases"/>
    <property type="match status" value="1"/>
</dbReference>
<reference evidence="3 4" key="1">
    <citation type="journal article" date="2019" name="Int. J. Syst. Evol. Microbiol.">
        <title>The Global Catalogue of Microorganisms (GCM) 10K type strain sequencing project: providing services to taxonomists for standard genome sequencing and annotation.</title>
        <authorList>
            <consortium name="The Broad Institute Genomics Platform"/>
            <consortium name="The Broad Institute Genome Sequencing Center for Infectious Disease"/>
            <person name="Wu L."/>
            <person name="Ma J."/>
        </authorList>
    </citation>
    <scope>NUCLEOTIDE SEQUENCE [LARGE SCALE GENOMIC DNA]</scope>
    <source>
        <strain evidence="3 4">PSRA2</strain>
    </source>
</reference>
<dbReference type="Pfam" id="PF13489">
    <property type="entry name" value="Methyltransf_23"/>
    <property type="match status" value="1"/>
</dbReference>
<accession>A0ABD5U919</accession>
<protein>
    <submittedName>
        <fullName evidence="3">Methyltransferase domain-containing protein</fullName>
    </submittedName>
</protein>
<dbReference type="InterPro" id="IPR029063">
    <property type="entry name" value="SAM-dependent_MTases_sf"/>
</dbReference>
<dbReference type="AlphaFoldDB" id="A0ABD5U919"/>